<proteinExistence type="predicted"/>
<evidence type="ECO:0000313" key="1">
    <source>
        <dbReference type="EMBL" id="BDT61932.1"/>
    </source>
</evidence>
<sequence>MSSKACRSFFFFDVKISTIIPAQHSRSVQFLSALAFCGSTSFQQQNTISRANETFTRHLEHDGDFLDRLFFDIKISTIRPAQHSRSLSGSVQILLSHYHFFFCMNKTMFYFVSVYSIL</sequence>
<protein>
    <submittedName>
        <fullName evidence="1">Uncharacterized protein</fullName>
    </submittedName>
</protein>
<name>A0A9C7CE10_9VIRU</name>
<dbReference type="EMBL" id="LC738870">
    <property type="protein sequence ID" value="BDT61932.1"/>
    <property type="molecule type" value="Genomic_DNA"/>
</dbReference>
<organism evidence="1">
    <name type="scientific">Penaeus monodon majanivirus A</name>
    <dbReference type="NCBI Taxonomy" id="2984271"/>
    <lineage>
        <taxon>Viruses</taxon>
        <taxon>Viruses incertae sedis</taxon>
        <taxon>Naldaviricetes</taxon>
        <taxon>Nimaviridae</taxon>
    </lineage>
</organism>
<reference evidence="1" key="1">
    <citation type="submission" date="2022-10" db="EMBL/GenBank/DDBJ databases">
        <title>Genome sequences of endogenous nimaviruses in decapod crustaceans.</title>
        <authorList>
            <person name="Kawato S."/>
            <person name="Nozaki R."/>
            <person name="Kondo H."/>
            <person name="Hirono I."/>
        </authorList>
    </citation>
    <scope>NUCLEOTIDE SEQUENCE</scope>
    <source>
        <strain evidence="1">Mikawa2016</strain>
    </source>
</reference>
<accession>A0A9C7CE10</accession>